<dbReference type="InterPro" id="IPR029060">
    <property type="entry name" value="PIN-like_dom_sf"/>
</dbReference>
<dbReference type="SUPFAM" id="SSF88723">
    <property type="entry name" value="PIN domain-like"/>
    <property type="match status" value="1"/>
</dbReference>
<dbReference type="SUPFAM" id="SSF56672">
    <property type="entry name" value="DNA/RNA polymerases"/>
    <property type="match status" value="2"/>
</dbReference>
<dbReference type="Gene3D" id="3.40.50.1010">
    <property type="entry name" value="5'-nuclease"/>
    <property type="match status" value="1"/>
</dbReference>
<evidence type="ECO:0000259" key="2">
    <source>
        <dbReference type="PROSITE" id="PS50878"/>
    </source>
</evidence>
<sequence length="1274" mass="143731">MGVKGLTKLLDENSNSIYEDFDFKESKLIIDGSSLAYFLYFKSKLEQNHGGQYLAFQTYVQSFFTTLKECGIKPYVVVDGGSGTSNIKLETDMERGRDKVRRANSAAQTGKTEDILPVLTQLVFQQTLIDMGVPLVKCIGEADCELAALASEWRCPVLSKDSDFYIFDLPAGFLPLDHFRWEAADSCIPCKRYTTSHFCSFFNINDQLLPAFATLAGNDYVNLREIKWVKFLPGGRMRKTYRFARLEGLLNWLRCFQTTEDAIRAAMTLMPNVSRQEQTMVEKATLEYRLPSSSLKGFFTEGAALSLPKEVTWVPDWVCALLAKGDLSGDVLDVLLLGRRNMHKPVEFDQLPSSNLVSQPIRQVLYGLLPALGRSGVLEVDRVGLDLDTVTVKPVVQGATQGLRLDSLPKADRTVRLKVCLETLGVNQETLEGVPPHLRLPVAVTCYWLRRAKPDLKLLKALLMVMIQGELNRQEGLTTEFTAEELSEAMSKLKPGKSPGRDNIHPEFVIHQSTTTSGWLCAFYTSCYQRLKLPKTWRRASVIALPKPTKPAEDPKSYRPISLLCVPFKILERMVHSRIEPVVDSQLPREQAGFRRGRSTADQVTQLCQDIENSFQDNEKAGVVYLDLTAAYDTVWHRGLHLKLLRTIPDRHMVKFIMETLSNRSFSLQTSSGQCSRLRRLKNGVPQGSVLSPMLFNVYIHDLPDTASRKYGYADDLAIMLSRPTWKAMEEGLNEDMGTLVAYLRRWRLQLSVGKSVAAAYHLSTREARRELEVRVDNKCLEVQQAPKYLGVRLDRTLSFKQHLEEVKAKQNTAPQSGAEALMRERAASVNANLSGDFTPAELKDVMAKLKQGKAPGSDNIHPEFVTHQCEITSAWLCAFFSACLRRSKLPRTWRRAAVIALLKPNKPADDPKSYRPISLLCVPFKILERMIHSRIEPVVDSQLPKEQAGFRRGRSTVDQVTLLTQDLEDSFQAKAKAGVVLLDLTAAYDTVWHRGLHLKLLRTIPDRHMVNFIMEMLSNRSFILQTSDGQRSRLRRLRNGVPQGSVLSPMLFNIYIFDLPVTTSRRYGYADDLAIMLHQPTWKAVEEGLNQDMDVLAAYLRSWRLQLSTGKTVSAVFHLCNREARRELEISVENKPLEFQQAPKYLGVRLDRTLSYKQHLDEVRAKVTARVSLIRRLAGTTWGASAKVLRISTQALVFSAAEYCAPTWSRSPHAKKVDTAINNALPLKIHVSSAAREVLQEFSSFQLELRGNISVKGKGSMTTYWLLGESDSQ</sequence>
<keyword evidence="1" id="KW-0456">Lyase</keyword>
<comment type="caution">
    <text evidence="3">The sequence shown here is derived from an EMBL/GenBank/DDBJ whole genome shotgun (WGS) entry which is preliminary data.</text>
</comment>
<dbReference type="InterPro" id="IPR043502">
    <property type="entry name" value="DNA/RNA_pol_sf"/>
</dbReference>
<organism evidence="3 4">
    <name type="scientific">Muraenolepis orangiensis</name>
    <name type="common">Patagonian moray cod</name>
    <dbReference type="NCBI Taxonomy" id="630683"/>
    <lineage>
        <taxon>Eukaryota</taxon>
        <taxon>Metazoa</taxon>
        <taxon>Chordata</taxon>
        <taxon>Craniata</taxon>
        <taxon>Vertebrata</taxon>
        <taxon>Euteleostomi</taxon>
        <taxon>Actinopterygii</taxon>
        <taxon>Neopterygii</taxon>
        <taxon>Teleostei</taxon>
        <taxon>Neoteleostei</taxon>
        <taxon>Acanthomorphata</taxon>
        <taxon>Zeiogadaria</taxon>
        <taxon>Gadariae</taxon>
        <taxon>Gadiformes</taxon>
        <taxon>Muraenolepidoidei</taxon>
        <taxon>Muraenolepididae</taxon>
        <taxon>Muraenolepis</taxon>
    </lineage>
</organism>
<dbReference type="GO" id="GO:0035556">
    <property type="term" value="P:intracellular signal transduction"/>
    <property type="evidence" value="ECO:0007669"/>
    <property type="project" value="InterPro"/>
</dbReference>
<dbReference type="Pfam" id="PF00211">
    <property type="entry name" value="Guanylate_cyc"/>
    <property type="match status" value="1"/>
</dbReference>
<feature type="domain" description="Reverse transcriptase" evidence="2">
    <location>
        <begin position="883"/>
        <end position="1151"/>
    </location>
</feature>
<dbReference type="OrthoDB" id="25987at2759"/>
<dbReference type="GO" id="GO:0009190">
    <property type="term" value="P:cyclic nucleotide biosynthetic process"/>
    <property type="evidence" value="ECO:0007669"/>
    <property type="project" value="InterPro"/>
</dbReference>
<dbReference type="CDD" id="cd01650">
    <property type="entry name" value="RT_nLTR_like"/>
    <property type="match status" value="2"/>
</dbReference>
<dbReference type="InterPro" id="IPR052560">
    <property type="entry name" value="RdDP_mobile_element"/>
</dbReference>
<dbReference type="InterPro" id="IPR000477">
    <property type="entry name" value="RT_dom"/>
</dbReference>
<dbReference type="InterPro" id="IPR029787">
    <property type="entry name" value="Nucleotide_cyclase"/>
</dbReference>
<dbReference type="Gene3D" id="3.30.70.1230">
    <property type="entry name" value="Nucleotide cyclase"/>
    <property type="match status" value="1"/>
</dbReference>
<reference evidence="3" key="1">
    <citation type="submission" date="2022-07" db="EMBL/GenBank/DDBJ databases">
        <title>Chromosome-level genome of Muraenolepis orangiensis.</title>
        <authorList>
            <person name="Kim J."/>
        </authorList>
    </citation>
    <scope>NUCLEOTIDE SEQUENCE</scope>
    <source>
        <strain evidence="3">KU_S4_2022</strain>
        <tissue evidence="3">Muscle</tissue>
    </source>
</reference>
<dbReference type="InterPro" id="IPR006085">
    <property type="entry name" value="XPG_DNA_repair_N"/>
</dbReference>
<protein>
    <recommendedName>
        <fullName evidence="2">Reverse transcriptase domain-containing protein</fullName>
    </recommendedName>
</protein>
<proteinExistence type="predicted"/>
<evidence type="ECO:0000256" key="1">
    <source>
        <dbReference type="ARBA" id="ARBA00023239"/>
    </source>
</evidence>
<dbReference type="PROSITE" id="PS50878">
    <property type="entry name" value="RT_POL"/>
    <property type="match status" value="2"/>
</dbReference>
<dbReference type="GO" id="GO:0004518">
    <property type="term" value="F:nuclease activity"/>
    <property type="evidence" value="ECO:0007669"/>
    <property type="project" value="InterPro"/>
</dbReference>
<dbReference type="Proteomes" id="UP001148018">
    <property type="component" value="Unassembled WGS sequence"/>
</dbReference>
<keyword evidence="4" id="KW-1185">Reference proteome</keyword>
<dbReference type="PANTHER" id="PTHR36688:SF1">
    <property type="entry name" value="ENDONUCLEASE_EXONUCLEASE_PHOSPHATASE DOMAIN-CONTAINING PROTEIN"/>
    <property type="match status" value="1"/>
</dbReference>
<dbReference type="PANTHER" id="PTHR36688">
    <property type="entry name" value="ENDO/EXONUCLEASE/PHOSPHATASE DOMAIN-CONTAINING PROTEIN"/>
    <property type="match status" value="1"/>
</dbReference>
<accession>A0A9Q0E1Z2</accession>
<dbReference type="AlphaFoldDB" id="A0A9Q0E1Z2"/>
<dbReference type="InterPro" id="IPR001054">
    <property type="entry name" value="A/G_cyclase"/>
</dbReference>
<name>A0A9Q0E1Z2_9TELE</name>
<feature type="domain" description="Reverse transcriptase" evidence="2">
    <location>
        <begin position="526"/>
        <end position="794"/>
    </location>
</feature>
<dbReference type="GO" id="GO:0016829">
    <property type="term" value="F:lyase activity"/>
    <property type="evidence" value="ECO:0007669"/>
    <property type="project" value="UniProtKB-KW"/>
</dbReference>
<dbReference type="EMBL" id="JANIIK010000109">
    <property type="protein sequence ID" value="KAJ3598574.1"/>
    <property type="molecule type" value="Genomic_DNA"/>
</dbReference>
<evidence type="ECO:0000313" key="4">
    <source>
        <dbReference type="Proteomes" id="UP001148018"/>
    </source>
</evidence>
<dbReference type="Pfam" id="PF00752">
    <property type="entry name" value="XPG_N"/>
    <property type="match status" value="1"/>
</dbReference>
<dbReference type="SUPFAM" id="SSF55073">
    <property type="entry name" value="Nucleotide cyclase"/>
    <property type="match status" value="1"/>
</dbReference>
<evidence type="ECO:0000313" key="3">
    <source>
        <dbReference type="EMBL" id="KAJ3598574.1"/>
    </source>
</evidence>
<gene>
    <name evidence="3" type="ORF">NHX12_002083</name>
</gene>
<dbReference type="Pfam" id="PF00078">
    <property type="entry name" value="RVT_1"/>
    <property type="match status" value="2"/>
</dbReference>